<keyword evidence="1" id="KW-1133">Transmembrane helix</keyword>
<protein>
    <submittedName>
        <fullName evidence="2">Uncharacterized protein</fullName>
    </submittedName>
</protein>
<dbReference type="RefSeq" id="WP_190132938.1">
    <property type="nucleotide sequence ID" value="NZ_BNBD01000020.1"/>
</dbReference>
<name>A0A919BA79_9ACTN</name>
<proteinExistence type="predicted"/>
<evidence type="ECO:0000256" key="1">
    <source>
        <dbReference type="SAM" id="Phobius"/>
    </source>
</evidence>
<dbReference type="Proteomes" id="UP000638313">
    <property type="component" value="Unassembled WGS sequence"/>
</dbReference>
<keyword evidence="1" id="KW-0812">Transmembrane</keyword>
<feature type="transmembrane region" description="Helical" evidence="1">
    <location>
        <begin position="30"/>
        <end position="61"/>
    </location>
</feature>
<reference evidence="2" key="1">
    <citation type="journal article" date="2014" name="Int. J. Syst. Evol. Microbiol.">
        <title>Complete genome sequence of Corynebacterium casei LMG S-19264T (=DSM 44701T), isolated from a smear-ripened cheese.</title>
        <authorList>
            <consortium name="US DOE Joint Genome Institute (JGI-PGF)"/>
            <person name="Walter F."/>
            <person name="Albersmeier A."/>
            <person name="Kalinowski J."/>
            <person name="Ruckert C."/>
        </authorList>
    </citation>
    <scope>NUCLEOTIDE SEQUENCE</scope>
    <source>
        <strain evidence="2">JCM 4059</strain>
    </source>
</reference>
<gene>
    <name evidence="2" type="ORF">GCM10010218_60330</name>
</gene>
<organism evidence="2 3">
    <name type="scientific">Streptomyces mashuensis</name>
    <dbReference type="NCBI Taxonomy" id="33904"/>
    <lineage>
        <taxon>Bacteria</taxon>
        <taxon>Bacillati</taxon>
        <taxon>Actinomycetota</taxon>
        <taxon>Actinomycetes</taxon>
        <taxon>Kitasatosporales</taxon>
        <taxon>Streptomycetaceae</taxon>
        <taxon>Streptomyces</taxon>
    </lineage>
</organism>
<feature type="transmembrane region" description="Helical" evidence="1">
    <location>
        <begin position="141"/>
        <end position="161"/>
    </location>
</feature>
<comment type="caution">
    <text evidence="2">The sequence shown here is derived from an EMBL/GenBank/DDBJ whole genome shotgun (WGS) entry which is preliminary data.</text>
</comment>
<reference evidence="2" key="2">
    <citation type="submission" date="2020-09" db="EMBL/GenBank/DDBJ databases">
        <authorList>
            <person name="Sun Q."/>
            <person name="Ohkuma M."/>
        </authorList>
    </citation>
    <scope>NUCLEOTIDE SEQUENCE</scope>
    <source>
        <strain evidence="2">JCM 4059</strain>
    </source>
</reference>
<feature type="transmembrane region" description="Helical" evidence="1">
    <location>
        <begin position="111"/>
        <end position="135"/>
    </location>
</feature>
<dbReference type="AlphaFoldDB" id="A0A919BA79"/>
<accession>A0A919BA79</accession>
<keyword evidence="3" id="KW-1185">Reference proteome</keyword>
<evidence type="ECO:0000313" key="3">
    <source>
        <dbReference type="Proteomes" id="UP000638313"/>
    </source>
</evidence>
<sequence>MHEDRHPPADSGSAGPDNATWAQMSPRERVLAAFGMAGLGVGVAGLVVLFLLLGVLVITVVCRPLIETDGPAALAWAALLCLPYGALASLFVHPLRLLVQATAMGDRARRAAAAGCSLAGTFLTALFVAALTPGLHVARSWIPALLATVLVAALNVALKHYEDRRNRKKRA</sequence>
<keyword evidence="1" id="KW-0472">Membrane</keyword>
<dbReference type="EMBL" id="BNBD01000020">
    <property type="protein sequence ID" value="GHF70929.1"/>
    <property type="molecule type" value="Genomic_DNA"/>
</dbReference>
<evidence type="ECO:0000313" key="2">
    <source>
        <dbReference type="EMBL" id="GHF70929.1"/>
    </source>
</evidence>
<feature type="transmembrane region" description="Helical" evidence="1">
    <location>
        <begin position="73"/>
        <end position="99"/>
    </location>
</feature>